<dbReference type="SUPFAM" id="SSF53756">
    <property type="entry name" value="UDP-Glycosyltransferase/glycogen phosphorylase"/>
    <property type="match status" value="4"/>
</dbReference>
<dbReference type="InterPro" id="IPR002213">
    <property type="entry name" value="UDP_glucos_trans"/>
</dbReference>
<accession>A0A914VVQ7</accession>
<evidence type="ECO:0000313" key="7">
    <source>
        <dbReference type="Proteomes" id="UP000887566"/>
    </source>
</evidence>
<keyword evidence="6" id="KW-0812">Transmembrane</keyword>
<sequence length="1874" mass="212061">MGKIADTLRDAGKDVLVYIPVMDPDVKTNGSTKARVLRFQLGGEEDLNTWANHSIKSSPFDEAISGNQMLKDDNLRIFESLMIKTCAGQIANEKLLASLREEAFDLAITECYDFCSFGIFKLLNIPVSIAASAVPLTDTIGDLLGVPEPFSYIPNMLSPFTDEMSYFERAQNLYIAPQWKNFHLQIEEKENELFRKFHGEDFPSVRELAKKTALAFINSDEFFEFARPITHRIIYISGFAATTSPKPLSKAIKEIIDKSVKGVVLMSFGSLANSTLMPLHKKQAFLQSFSSFPDYHFVWKYELPERDQDIFLKYKNAHPLSWLPQVDLLNHPKVMAFITHGGMNSIMESVNSGTPMIAIPLFGDQEHNVAVAVKRGVAVKVDKSKITTDTVTNALREVLDNKIYATNAKRLASMIAKKPFKPAELLVKWTEFAAEFQDLSNLDIAGRDFSVVYMPLMDPDVKSNGTSRARIIRYQPLANENTWYSVSFKKDPFDDGTDIMTDENIETFQQIMDDVCEGQISNKQLLQQLREENFDLAMGEMFDYCAFGLFEVLNIPARILTSAVPFGEGHAMLLGVPAPPSYVPSLLSGMTDDMSYSERMINLYIRYMIYKWVAKGLPRQNALFRRYFGDDFPCLMSLAHKSSLMLVNGEEMFELARPISHKVIYISGIGVPEPKPLDEKLENIIAKGEKGAVYLSFGSLANCSRFPLEKKLAILEAFASFPEYQFIWKYEQPENDRHLFENYTNIHPVKWAPQVDLLNHPKMKAFITHGGMNSVTEAIHFATPMVAIPLFGDQEHNVATAVKRGVAVSIDRKKLTAETLTNALRQVLNDDSFPKYGYSSIEMRPKQAKRELAKADRPCSTERRMFGTCPQWDKSTGVIYTLVTSYQNLSMHLKHVVYMPLMDPDVKSNGTNRARIIQYQPFANESTWYRVSFKKDPFDDNTDIMTDENMEIFQQIMDDACEGQISNKQLLHELREENFDLVLGEMYDYCAFGLFEVLNIPARILTSAMPFGENHAIVFGIPAPISYVPSLLSGMTDEMSYTERMINLYIRYIMHKWIAKGLPRQNALFRRYIGKDFPCLLSLAHKSSLILVNGEEMFELARPITHKVIYISGIGVPEPKPLDEKLENIIAKGEKGAVFLSFGSLVNCSRFPLEKKLAILEAFASFPEYQFIWKYEQPENDRHLFEGYSNIHPIKWAPQVDLLNHPKMKAFITHGGMNSVTEAIHFATPMVAIPLFGDQEHNVATAVKRGVAVSIDRKKLTAETLTNALRQVLNDDSFTKSAQKLAAMIAKKPMKPKELIVKWTEFVAEFKDLSNFDLAGRDFGFIKQSYAEEVSRSTTKAGSTMTCSVTALNLALVLFFHISLSTSYKILLLAPTQGHSHVDFFGRIGDALIDAGHEVVMLIPVLNPDVETNGTNRAEVIRHRGKEDFSDYYKLNIMGNPFEDHGAAMTSDDLELFRDLETEMCEGLLKNEELMQDLRARRFDVAMTETFDYCGFGLFRVLDIPSQIVATAIPIYGMLDDLFGFPEPHSYVPNMLSSFSDEMSYWERIANIYSYYSAKTINKSILDYQNALFRRYYGPDFPCLEELGKKSALAFINSDEMLELPRPITHQIIYIGGIGIKKPNPLTKELAEICERSEKGVIYISFGSFANATLMPLRKKEAILATIAKFPKYQFIWKLELSAQDSQLFANFSNVHTVSWVPQVDLLNHPKVKAFITHGGLNSLTEAVRSETPLIVIPLFGDQMHNAAAIKKRGVAVLIEKSNITTVSMTYALGEVLHNERYAKNTQRLARMIAKKPMTANDLVVKWTEFVAEFKDLSNLNVAGRDFGFFKYFCLDIVAPAVFLTLFGICVFVKICSLLFNRVTVSVYVKTKIE</sequence>
<dbReference type="PANTHER" id="PTHR48043:SF145">
    <property type="entry name" value="FI06409P-RELATED"/>
    <property type="match status" value="1"/>
</dbReference>
<evidence type="ECO:0000256" key="2">
    <source>
        <dbReference type="ARBA" id="ARBA00012544"/>
    </source>
</evidence>
<comment type="similarity">
    <text evidence="1">Belongs to the UDP-glycosyltransferase family.</text>
</comment>
<proteinExistence type="inferred from homology"/>
<evidence type="ECO:0000256" key="3">
    <source>
        <dbReference type="ARBA" id="ARBA00022676"/>
    </source>
</evidence>
<reference evidence="8" key="1">
    <citation type="submission" date="2022-11" db="UniProtKB">
        <authorList>
            <consortium name="WormBaseParasite"/>
        </authorList>
    </citation>
    <scope>IDENTIFICATION</scope>
</reference>
<dbReference type="Pfam" id="PF00201">
    <property type="entry name" value="UDPGT"/>
    <property type="match status" value="4"/>
</dbReference>
<dbReference type="Proteomes" id="UP000887566">
    <property type="component" value="Unplaced"/>
</dbReference>
<evidence type="ECO:0000313" key="8">
    <source>
        <dbReference type="WBParaSite" id="PSAMB.scaffold265size96537.g4047.t1"/>
    </source>
</evidence>
<dbReference type="Gene3D" id="3.40.50.2000">
    <property type="entry name" value="Glycogen Phosphorylase B"/>
    <property type="match status" value="5"/>
</dbReference>
<dbReference type="EC" id="2.4.1.17" evidence="2"/>
<evidence type="ECO:0000256" key="4">
    <source>
        <dbReference type="ARBA" id="ARBA00022679"/>
    </source>
</evidence>
<dbReference type="CDD" id="cd03784">
    <property type="entry name" value="GT1_Gtf-like"/>
    <property type="match status" value="4"/>
</dbReference>
<dbReference type="PANTHER" id="PTHR48043">
    <property type="entry name" value="EG:EG0003.4 PROTEIN-RELATED"/>
    <property type="match status" value="1"/>
</dbReference>
<dbReference type="FunFam" id="3.40.50.2000:FF:000021">
    <property type="entry name" value="UDP-glucuronosyltransferase"/>
    <property type="match status" value="4"/>
</dbReference>
<keyword evidence="3" id="KW-0328">Glycosyltransferase</keyword>
<dbReference type="WBParaSite" id="PSAMB.scaffold265size96537.g4047.t1">
    <property type="protein sequence ID" value="PSAMB.scaffold265size96537.g4047.t1"/>
    <property type="gene ID" value="PSAMB.scaffold265size96537.g4047"/>
</dbReference>
<evidence type="ECO:0000256" key="5">
    <source>
        <dbReference type="ARBA" id="ARBA00047475"/>
    </source>
</evidence>
<dbReference type="InterPro" id="IPR050271">
    <property type="entry name" value="UDP-glycosyltransferase"/>
</dbReference>
<protein>
    <recommendedName>
        <fullName evidence="2">glucuronosyltransferase</fullName>
        <ecNumber evidence="2">2.4.1.17</ecNumber>
    </recommendedName>
</protein>
<comment type="catalytic activity">
    <reaction evidence="5">
        <text>glucuronate acceptor + UDP-alpha-D-glucuronate = acceptor beta-D-glucuronoside + UDP + H(+)</text>
        <dbReference type="Rhea" id="RHEA:21032"/>
        <dbReference type="ChEBI" id="CHEBI:15378"/>
        <dbReference type="ChEBI" id="CHEBI:58052"/>
        <dbReference type="ChEBI" id="CHEBI:58223"/>
        <dbReference type="ChEBI" id="CHEBI:132367"/>
        <dbReference type="ChEBI" id="CHEBI:132368"/>
        <dbReference type="EC" id="2.4.1.17"/>
    </reaction>
</comment>
<organism evidence="7 8">
    <name type="scientific">Plectus sambesii</name>
    <dbReference type="NCBI Taxonomy" id="2011161"/>
    <lineage>
        <taxon>Eukaryota</taxon>
        <taxon>Metazoa</taxon>
        <taxon>Ecdysozoa</taxon>
        <taxon>Nematoda</taxon>
        <taxon>Chromadorea</taxon>
        <taxon>Plectida</taxon>
        <taxon>Plectina</taxon>
        <taxon>Plectoidea</taxon>
        <taxon>Plectidae</taxon>
        <taxon>Plectus</taxon>
    </lineage>
</organism>
<evidence type="ECO:0000256" key="1">
    <source>
        <dbReference type="ARBA" id="ARBA00009995"/>
    </source>
</evidence>
<dbReference type="InterPro" id="IPR035595">
    <property type="entry name" value="UDP_glycos_trans_CS"/>
</dbReference>
<keyword evidence="7" id="KW-1185">Reference proteome</keyword>
<keyword evidence="6" id="KW-1133">Transmembrane helix</keyword>
<feature type="transmembrane region" description="Helical" evidence="6">
    <location>
        <begin position="1837"/>
        <end position="1860"/>
    </location>
</feature>
<dbReference type="GO" id="GO:0015020">
    <property type="term" value="F:glucuronosyltransferase activity"/>
    <property type="evidence" value="ECO:0007669"/>
    <property type="project" value="UniProtKB-EC"/>
</dbReference>
<name>A0A914VVQ7_9BILA</name>
<evidence type="ECO:0000256" key="6">
    <source>
        <dbReference type="SAM" id="Phobius"/>
    </source>
</evidence>
<keyword evidence="4" id="KW-0808">Transferase</keyword>
<dbReference type="PROSITE" id="PS00375">
    <property type="entry name" value="UDPGT"/>
    <property type="match status" value="4"/>
</dbReference>
<keyword evidence="6" id="KW-0472">Membrane</keyword>